<keyword evidence="2" id="KW-1185">Reference proteome</keyword>
<proteinExistence type="predicted"/>
<protein>
    <submittedName>
        <fullName evidence="1">Uncharacterized protein</fullName>
    </submittedName>
</protein>
<dbReference type="eggNOG" id="ENOG502ZHMP">
    <property type="taxonomic scope" value="Bacteria"/>
</dbReference>
<accession>V6M0Q4</accession>
<dbReference type="Proteomes" id="UP000017973">
    <property type="component" value="Unassembled WGS sequence"/>
</dbReference>
<dbReference type="EMBL" id="AYJU01000018">
    <property type="protein sequence ID" value="EST52194.1"/>
    <property type="molecule type" value="Genomic_DNA"/>
</dbReference>
<dbReference type="STRING" id="1408254.T458_26100"/>
<organism evidence="1 2">
    <name type="scientific">Brevibacillus panacihumi W25</name>
    <dbReference type="NCBI Taxonomy" id="1408254"/>
    <lineage>
        <taxon>Bacteria</taxon>
        <taxon>Bacillati</taxon>
        <taxon>Bacillota</taxon>
        <taxon>Bacilli</taxon>
        <taxon>Bacillales</taxon>
        <taxon>Paenibacillaceae</taxon>
        <taxon>Brevibacillus</taxon>
    </lineage>
</organism>
<dbReference type="AlphaFoldDB" id="V6M0Q4"/>
<dbReference type="PATRIC" id="fig|1408254.3.peg.5095"/>
<name>V6M0Q4_9BACL</name>
<sequence length="205" mass="23878">MVHYQVGIDPVDVVKGEITKKNANGTRWEVDDTKSFNKTNVRSGTIVSWTEDINAVSDYFEFDLTVIDNGVPWYYDGGGRDQRYQRYNFEVDRYKDLDALGGQRHHFVSATPLRNAGFNSNYAPCIRMLAKDHFNTPSYGSPGVDHRNQEEKYLNQQRYQALLDFNVDALRDAEDSEDYYSSLLAKYYDEVIEAVYQYEFFFDMV</sequence>
<reference evidence="1 2" key="1">
    <citation type="journal article" date="2014" name="Genome Announc.">
        <title>Draft Genome Sequence of Brevibacillus panacihumi Strain W25, a Halotolerant Hydrocarbon-Degrading Bacterium.</title>
        <authorList>
            <person name="Wang X."/>
            <person name="Jin D."/>
            <person name="Zhou L."/>
            <person name="Wu L."/>
            <person name="An W."/>
            <person name="Chen Y."/>
            <person name="Zhao L."/>
        </authorList>
    </citation>
    <scope>NUCLEOTIDE SEQUENCE [LARGE SCALE GENOMIC DNA]</scope>
    <source>
        <strain evidence="1 2">W25</strain>
    </source>
</reference>
<evidence type="ECO:0000313" key="1">
    <source>
        <dbReference type="EMBL" id="EST52194.1"/>
    </source>
</evidence>
<dbReference type="HOGENOM" id="CLU_1335419_0_0_9"/>
<dbReference type="OrthoDB" id="2468699at2"/>
<evidence type="ECO:0000313" key="2">
    <source>
        <dbReference type="Proteomes" id="UP000017973"/>
    </source>
</evidence>
<gene>
    <name evidence="1" type="ORF">T458_26100</name>
</gene>
<comment type="caution">
    <text evidence="1">The sequence shown here is derived from an EMBL/GenBank/DDBJ whole genome shotgun (WGS) entry which is preliminary data.</text>
</comment>
<dbReference type="RefSeq" id="WP_023558998.1">
    <property type="nucleotide sequence ID" value="NZ_KI629786.1"/>
</dbReference>